<protein>
    <submittedName>
        <fullName evidence="2">GAP family protein</fullName>
    </submittedName>
</protein>
<dbReference type="InterPro" id="IPR021315">
    <property type="entry name" value="Gap/Sap"/>
</dbReference>
<accession>A0ABV8R801</accession>
<proteinExistence type="predicted"/>
<organism evidence="2 3">
    <name type="scientific">Polaribacter marinivivus</name>
    <dbReference type="NCBI Taxonomy" id="1524260"/>
    <lineage>
        <taxon>Bacteria</taxon>
        <taxon>Pseudomonadati</taxon>
        <taxon>Bacteroidota</taxon>
        <taxon>Flavobacteriia</taxon>
        <taxon>Flavobacteriales</taxon>
        <taxon>Flavobacteriaceae</taxon>
    </lineage>
</organism>
<reference evidence="3" key="1">
    <citation type="journal article" date="2019" name="Int. J. Syst. Evol. Microbiol.">
        <title>The Global Catalogue of Microorganisms (GCM) 10K type strain sequencing project: providing services to taxonomists for standard genome sequencing and annotation.</title>
        <authorList>
            <consortium name="The Broad Institute Genomics Platform"/>
            <consortium name="The Broad Institute Genome Sequencing Center for Infectious Disease"/>
            <person name="Wu L."/>
            <person name="Ma J."/>
        </authorList>
    </citation>
    <scope>NUCLEOTIDE SEQUENCE [LARGE SCALE GENOMIC DNA]</scope>
    <source>
        <strain evidence="3">CECT 8655</strain>
    </source>
</reference>
<feature type="transmembrane region" description="Helical" evidence="1">
    <location>
        <begin position="72"/>
        <end position="90"/>
    </location>
</feature>
<feature type="transmembrane region" description="Helical" evidence="1">
    <location>
        <begin position="149"/>
        <end position="171"/>
    </location>
</feature>
<keyword evidence="1" id="KW-0812">Transmembrane</keyword>
<comment type="caution">
    <text evidence="2">The sequence shown here is derived from an EMBL/GenBank/DDBJ whole genome shotgun (WGS) entry which is preliminary data.</text>
</comment>
<dbReference type="Proteomes" id="UP001595826">
    <property type="component" value="Unassembled WGS sequence"/>
</dbReference>
<dbReference type="EMBL" id="JBHSCY010000001">
    <property type="protein sequence ID" value="MFC4268376.1"/>
    <property type="molecule type" value="Genomic_DNA"/>
</dbReference>
<name>A0ABV8R801_9FLAO</name>
<evidence type="ECO:0000256" key="1">
    <source>
        <dbReference type="SAM" id="Phobius"/>
    </source>
</evidence>
<feature type="transmembrane region" description="Helical" evidence="1">
    <location>
        <begin position="183"/>
        <end position="204"/>
    </location>
</feature>
<dbReference type="Pfam" id="PF11139">
    <property type="entry name" value="SfLAP"/>
    <property type="match status" value="1"/>
</dbReference>
<feature type="transmembrane region" description="Helical" evidence="1">
    <location>
        <begin position="6"/>
        <end position="25"/>
    </location>
</feature>
<dbReference type="RefSeq" id="WP_298991677.1">
    <property type="nucleotide sequence ID" value="NZ_JBHSCY010000001.1"/>
</dbReference>
<feature type="transmembrane region" description="Helical" evidence="1">
    <location>
        <begin position="37"/>
        <end position="56"/>
    </location>
</feature>
<sequence length="205" mass="23073">MGDIAILPLALTVMLGPQILVSMLLITRKDVVKSSLVYTFSITITLLATIFLYNFLSNSIDLHRTTVGNRPVLKYLLICLFIILIVKNIINRKKITEPPKWMQGIKTASLSKIFFIGFCLIAFMPTDIIVAFTVGSLVDSAEKSILLEIMPFLSTVLFICLLPLVVYFSLGKNGDSYIEKANNWLNTHGYVINIVVFLFFIYLLL</sequence>
<gene>
    <name evidence="2" type="ORF">ACFOWD_05610</name>
</gene>
<evidence type="ECO:0000313" key="2">
    <source>
        <dbReference type="EMBL" id="MFC4268376.1"/>
    </source>
</evidence>
<keyword evidence="1" id="KW-0472">Membrane</keyword>
<evidence type="ECO:0000313" key="3">
    <source>
        <dbReference type="Proteomes" id="UP001595826"/>
    </source>
</evidence>
<keyword evidence="1" id="KW-1133">Transmembrane helix</keyword>
<feature type="transmembrane region" description="Helical" evidence="1">
    <location>
        <begin position="110"/>
        <end position="137"/>
    </location>
</feature>
<keyword evidence="3" id="KW-1185">Reference proteome</keyword>